<sequence>MLKMLRLHIGEGDSEELVNIEVDVEKESFSDSVIASQFPEVQVTPQQELVQDTVSIVDIDTEPETKSTEHMSPVAISEEELIPPSQVSISTLEPSLQLNASTVVCEDSQSVFGCAGLFNHQETILKASYAKTRDMLIQKSTSITDNQVTHQLFGKRSQAKERLKVKKKRKGLKSWRFKYKQGSERLWRLHNRVFSFLSLCDNMIDRLGTTRRRKLFGGLDDRIFGTIVIGEAHKAPLNRAQFMQPFAIVEPFKITWAVQRIGERETDEKRNRKLVSFFVVGAVPEASLIVKTFRHKEKMGTKKTTRRVKSWMFKFRKKKSGAGHGKQSVYDWIILVMEQLMQTGLIIQELMGENVLQRRRHKTWSMLLRDCFKEDDLVYHEPLPIWALIRFKFWKFKFLNRNLQKPSLPTEKDMDNQDEMFIVMSVLLLLNGNERSFRDKVLIQQLEWGDCAEDWTQEVSVVICFILRRHLHLSFDCVEHVLARRKRNHGLSLGLQTRCFTHYAATWAVQKIVGKVAPNVERFQIKHKWRFKLLPSIKYKASLKKGLFLNSFGMVVLLDRVQGPTAHSQARDTPLIKQFLLNDESFKIKHKWSQQWRFPCNLVSFFSTNLEVKVS</sequence>
<dbReference type="RefSeq" id="XP_019097150.1">
    <property type="nucleotide sequence ID" value="XM_019241605.1"/>
</dbReference>
<keyword evidence="1" id="KW-1185">Reference proteome</keyword>
<protein>
    <submittedName>
        <fullName evidence="2">Uncharacterized protein LOC109131103</fullName>
    </submittedName>
</protein>
<name>A0ABM1RDR2_CAMSA</name>
<organism evidence="1 2">
    <name type="scientific">Camelina sativa</name>
    <name type="common">False flax</name>
    <name type="synonym">Myagrum sativum</name>
    <dbReference type="NCBI Taxonomy" id="90675"/>
    <lineage>
        <taxon>Eukaryota</taxon>
        <taxon>Viridiplantae</taxon>
        <taxon>Streptophyta</taxon>
        <taxon>Embryophyta</taxon>
        <taxon>Tracheophyta</taxon>
        <taxon>Spermatophyta</taxon>
        <taxon>Magnoliopsida</taxon>
        <taxon>eudicotyledons</taxon>
        <taxon>Gunneridae</taxon>
        <taxon>Pentapetalae</taxon>
        <taxon>rosids</taxon>
        <taxon>malvids</taxon>
        <taxon>Brassicales</taxon>
        <taxon>Brassicaceae</taxon>
        <taxon>Camelineae</taxon>
        <taxon>Camelina</taxon>
    </lineage>
</organism>
<evidence type="ECO:0000313" key="1">
    <source>
        <dbReference type="Proteomes" id="UP000694864"/>
    </source>
</evidence>
<evidence type="ECO:0000313" key="2">
    <source>
        <dbReference type="RefSeq" id="XP_019097150.1"/>
    </source>
</evidence>
<reference evidence="1" key="1">
    <citation type="journal article" date="2014" name="Nat. Commun.">
        <title>The emerging biofuel crop Camelina sativa retains a highly undifferentiated hexaploid genome structure.</title>
        <authorList>
            <person name="Kagale S."/>
            <person name="Koh C."/>
            <person name="Nixon J."/>
            <person name="Bollina V."/>
            <person name="Clarke W.E."/>
            <person name="Tuteja R."/>
            <person name="Spillane C."/>
            <person name="Robinson S.J."/>
            <person name="Links M.G."/>
            <person name="Clarke C."/>
            <person name="Higgins E.E."/>
            <person name="Huebert T."/>
            <person name="Sharpe A.G."/>
            <person name="Parkin I.A."/>
        </authorList>
    </citation>
    <scope>NUCLEOTIDE SEQUENCE [LARGE SCALE GENOMIC DNA]</scope>
    <source>
        <strain evidence="1">cv. DH55</strain>
    </source>
</reference>
<dbReference type="Proteomes" id="UP000694864">
    <property type="component" value="Chromosome 20"/>
</dbReference>
<dbReference type="GeneID" id="109131103"/>
<gene>
    <name evidence="2" type="primary">LOC109131103</name>
</gene>
<reference evidence="2" key="2">
    <citation type="submission" date="2025-08" db="UniProtKB">
        <authorList>
            <consortium name="RefSeq"/>
        </authorList>
    </citation>
    <scope>IDENTIFICATION</scope>
    <source>
        <tissue evidence="2">Leaf</tissue>
    </source>
</reference>
<proteinExistence type="predicted"/>
<accession>A0ABM1RDR2</accession>